<accession>A0ABV8WZ67</accession>
<name>A0ABV8WZ67_9BACI</name>
<proteinExistence type="predicted"/>
<protein>
    <recommendedName>
        <fullName evidence="2">DUF7210 domain-containing protein</fullName>
    </recommendedName>
</protein>
<evidence type="ECO:0000256" key="1">
    <source>
        <dbReference type="SAM" id="MobiDB-lite"/>
    </source>
</evidence>
<dbReference type="Pfam" id="PF23843">
    <property type="entry name" value="DUF7210"/>
    <property type="match status" value="1"/>
</dbReference>
<reference evidence="4" key="1">
    <citation type="journal article" date="2019" name="Int. J. Syst. Evol. Microbiol.">
        <title>The Global Catalogue of Microorganisms (GCM) 10K type strain sequencing project: providing services to taxonomists for standard genome sequencing and annotation.</title>
        <authorList>
            <consortium name="The Broad Institute Genomics Platform"/>
            <consortium name="The Broad Institute Genome Sequencing Center for Infectious Disease"/>
            <person name="Wu L."/>
            <person name="Ma J."/>
        </authorList>
    </citation>
    <scope>NUCLEOTIDE SEQUENCE [LARGE SCALE GENOMIC DNA]</scope>
    <source>
        <strain evidence="4">CCUG 37865</strain>
    </source>
</reference>
<dbReference type="EMBL" id="JBHSDT010000004">
    <property type="protein sequence ID" value="MFC4403314.1"/>
    <property type="molecule type" value="Genomic_DNA"/>
</dbReference>
<evidence type="ECO:0000313" key="3">
    <source>
        <dbReference type="EMBL" id="MFC4403314.1"/>
    </source>
</evidence>
<feature type="region of interest" description="Disordered" evidence="1">
    <location>
        <begin position="43"/>
        <end position="62"/>
    </location>
</feature>
<feature type="domain" description="DUF7210" evidence="2">
    <location>
        <begin position="8"/>
        <end position="38"/>
    </location>
</feature>
<evidence type="ECO:0000259" key="2">
    <source>
        <dbReference type="Pfam" id="PF23843"/>
    </source>
</evidence>
<gene>
    <name evidence="3" type="ORF">ACFOY7_09510</name>
</gene>
<evidence type="ECO:0000313" key="4">
    <source>
        <dbReference type="Proteomes" id="UP001595882"/>
    </source>
</evidence>
<comment type="caution">
    <text evidence="3">The sequence shown here is derived from an EMBL/GenBank/DDBJ whole genome shotgun (WGS) entry which is preliminary data.</text>
</comment>
<dbReference type="RefSeq" id="WP_390251729.1">
    <property type="nucleotide sequence ID" value="NZ_JBHSDT010000004.1"/>
</dbReference>
<dbReference type="InterPro" id="IPR055634">
    <property type="entry name" value="DUF7210"/>
</dbReference>
<keyword evidence="4" id="KW-1185">Reference proteome</keyword>
<sequence length="122" mass="13755">MLELYERVTHNGRTYEAGQSIENIEKKQAERLVRLGAAFFVGNKQGNASPDEGETNNISERNEEDLKRLAEELDDIEYNDLKSLANQVGVEFKGQIKSVDLIRAIIDQGKAEEILGMTEVEE</sequence>
<organism evidence="3 4">
    <name type="scientific">Gracilibacillus xinjiangensis</name>
    <dbReference type="NCBI Taxonomy" id="1193282"/>
    <lineage>
        <taxon>Bacteria</taxon>
        <taxon>Bacillati</taxon>
        <taxon>Bacillota</taxon>
        <taxon>Bacilli</taxon>
        <taxon>Bacillales</taxon>
        <taxon>Bacillaceae</taxon>
        <taxon>Gracilibacillus</taxon>
    </lineage>
</organism>
<dbReference type="Proteomes" id="UP001595882">
    <property type="component" value="Unassembled WGS sequence"/>
</dbReference>